<gene>
    <name evidence="2" type="ORF">F9U64_08485</name>
</gene>
<dbReference type="AlphaFoldDB" id="A0A7C8GUH8"/>
<dbReference type="OrthoDB" id="2164794at2"/>
<dbReference type="Pfam" id="PF08378">
    <property type="entry name" value="NERD"/>
    <property type="match status" value="1"/>
</dbReference>
<dbReference type="Proteomes" id="UP000480246">
    <property type="component" value="Unassembled WGS sequence"/>
</dbReference>
<evidence type="ECO:0000259" key="1">
    <source>
        <dbReference type="PROSITE" id="PS50965"/>
    </source>
</evidence>
<feature type="domain" description="NERD" evidence="1">
    <location>
        <begin position="37"/>
        <end position="147"/>
    </location>
</feature>
<keyword evidence="3" id="KW-1185">Reference proteome</keyword>
<organism evidence="2 3">
    <name type="scientific">Gracilibacillus oryzae</name>
    <dbReference type="NCBI Taxonomy" id="1672701"/>
    <lineage>
        <taxon>Bacteria</taxon>
        <taxon>Bacillati</taxon>
        <taxon>Bacillota</taxon>
        <taxon>Bacilli</taxon>
        <taxon>Bacillales</taxon>
        <taxon>Bacillaceae</taxon>
        <taxon>Gracilibacillus</taxon>
    </lineage>
</organism>
<dbReference type="RefSeq" id="WP_153402573.1">
    <property type="nucleotide sequence ID" value="NZ_ML762428.1"/>
</dbReference>
<reference evidence="2 3" key="1">
    <citation type="submission" date="2019-10" db="EMBL/GenBank/DDBJ databases">
        <title>Gracilibacillus sp. nov. isolated from rice seeds.</title>
        <authorList>
            <person name="He S."/>
        </authorList>
    </citation>
    <scope>NUCLEOTIDE SEQUENCE [LARGE SCALE GENOMIC DNA]</scope>
    <source>
        <strain evidence="2 3">TD8</strain>
    </source>
</reference>
<name>A0A7C8GUH8_9BACI</name>
<protein>
    <submittedName>
        <fullName evidence="2">NERD domain-containing protein</fullName>
    </submittedName>
</protein>
<accession>A0A7C8GUH8</accession>
<evidence type="ECO:0000313" key="3">
    <source>
        <dbReference type="Proteomes" id="UP000480246"/>
    </source>
</evidence>
<dbReference type="PROSITE" id="PS50965">
    <property type="entry name" value="NERD"/>
    <property type="match status" value="1"/>
</dbReference>
<proteinExistence type="predicted"/>
<sequence length="302" mass="36233">MIFKERRKSHELLLFEALSVRSNLSLQDKQYFKGLEKGYQGELLFDSWTEELSCDCLILNDVLLKQKNNHFQNDTLMLLAEKLFLFEIKNFEGDHYYDSERLYLKSKEERSNPLLQLERNESLLRQLLQASDILLPIYSYVVFVNSAFTMYQAPLNKPFIYPTQIKKFLQQFDQVKSTITPKEKYLAKHVTSLHIEKPPMSQVPDYHFDQLKKGIFCPRCKSFQLLIDGRKCFCQKCNQVEFVEQAVLRCVREYRLLFPERKITTNDVYEWCNRTIQKQRVQRILNKNFKQYYLGRVTYYEV</sequence>
<comment type="caution">
    <text evidence="2">The sequence shown here is derived from an EMBL/GenBank/DDBJ whole genome shotgun (WGS) entry which is preliminary data.</text>
</comment>
<dbReference type="InterPro" id="IPR011528">
    <property type="entry name" value="NERD"/>
</dbReference>
<dbReference type="EMBL" id="WEID01000039">
    <property type="protein sequence ID" value="KAB8137642.1"/>
    <property type="molecule type" value="Genomic_DNA"/>
</dbReference>
<evidence type="ECO:0000313" key="2">
    <source>
        <dbReference type="EMBL" id="KAB8137642.1"/>
    </source>
</evidence>